<gene>
    <name evidence="2" type="ORF">L2A60_06610</name>
</gene>
<feature type="transmembrane region" description="Helical" evidence="1">
    <location>
        <begin position="96"/>
        <end position="121"/>
    </location>
</feature>
<evidence type="ECO:0000313" key="2">
    <source>
        <dbReference type="EMBL" id="MCF3946355.1"/>
    </source>
</evidence>
<feature type="transmembrane region" description="Helical" evidence="1">
    <location>
        <begin position="40"/>
        <end position="61"/>
    </location>
</feature>
<organism evidence="2 3">
    <name type="scientific">Acidiphilium iwatense</name>
    <dbReference type="NCBI Taxonomy" id="768198"/>
    <lineage>
        <taxon>Bacteria</taxon>
        <taxon>Pseudomonadati</taxon>
        <taxon>Pseudomonadota</taxon>
        <taxon>Alphaproteobacteria</taxon>
        <taxon>Acetobacterales</taxon>
        <taxon>Acidocellaceae</taxon>
        <taxon>Acidiphilium</taxon>
    </lineage>
</organism>
<sequence>MLVKNIFLIDMALGYLAWALCIATYVWPRLRAMDRVEAQRAIATLHSFRFFGLVFLLPGFVGPNLPAAFATPAAYGDFATALLAILALLTVRVRFLFWPLVWAFNLVGLADLIMATVHAIGLDLPSVAGQLGAGYAILILYVPALFWTHLLAFWLLLRPARAPRLIAATE</sequence>
<keyword evidence="1" id="KW-0812">Transmembrane</keyword>
<dbReference type="Proteomes" id="UP001521209">
    <property type="component" value="Unassembled WGS sequence"/>
</dbReference>
<feature type="transmembrane region" description="Helical" evidence="1">
    <location>
        <begin position="6"/>
        <end position="28"/>
    </location>
</feature>
<evidence type="ECO:0008006" key="4">
    <source>
        <dbReference type="Google" id="ProtNLM"/>
    </source>
</evidence>
<comment type="caution">
    <text evidence="2">The sequence shown here is derived from an EMBL/GenBank/DDBJ whole genome shotgun (WGS) entry which is preliminary data.</text>
</comment>
<evidence type="ECO:0000256" key="1">
    <source>
        <dbReference type="SAM" id="Phobius"/>
    </source>
</evidence>
<protein>
    <recommendedName>
        <fullName evidence="4">Transmembrane protein</fullName>
    </recommendedName>
</protein>
<accession>A0ABS9DW06</accession>
<keyword evidence="1" id="KW-0472">Membrane</keyword>
<feature type="transmembrane region" description="Helical" evidence="1">
    <location>
        <begin position="67"/>
        <end position="89"/>
    </location>
</feature>
<reference evidence="2 3" key="1">
    <citation type="submission" date="2022-01" db="EMBL/GenBank/DDBJ databases">
        <authorList>
            <person name="Won M."/>
            <person name="Kim S.-J."/>
            <person name="Kwon S.-W."/>
        </authorList>
    </citation>
    <scope>NUCLEOTIDE SEQUENCE [LARGE SCALE GENOMIC DNA]</scope>
    <source>
        <strain evidence="2 3">KCTC 23505</strain>
    </source>
</reference>
<dbReference type="RefSeq" id="WP_235703589.1">
    <property type="nucleotide sequence ID" value="NZ_JAKGBZ010000009.1"/>
</dbReference>
<name>A0ABS9DW06_9PROT</name>
<feature type="transmembrane region" description="Helical" evidence="1">
    <location>
        <begin position="133"/>
        <end position="157"/>
    </location>
</feature>
<keyword evidence="1" id="KW-1133">Transmembrane helix</keyword>
<keyword evidence="3" id="KW-1185">Reference proteome</keyword>
<dbReference type="EMBL" id="JAKGBZ010000009">
    <property type="protein sequence ID" value="MCF3946355.1"/>
    <property type="molecule type" value="Genomic_DNA"/>
</dbReference>
<evidence type="ECO:0000313" key="3">
    <source>
        <dbReference type="Proteomes" id="UP001521209"/>
    </source>
</evidence>
<proteinExistence type="predicted"/>